<dbReference type="Pfam" id="PF14956">
    <property type="entry name" value="DUF4505"/>
    <property type="match status" value="1"/>
</dbReference>
<comment type="similarity">
    <text evidence="1">Belongs to the UPF0598 family.</text>
</comment>
<dbReference type="PANTHER" id="PTHR31449:SF3">
    <property type="entry name" value="UPF0598 PROTEIN C8ORF82"/>
    <property type="match status" value="1"/>
</dbReference>
<evidence type="ECO:0000313" key="3">
    <source>
        <dbReference type="Proteomes" id="UP001176961"/>
    </source>
</evidence>
<dbReference type="PANTHER" id="PTHR31449">
    <property type="entry name" value="UPF0598 PROTEIN C8ORF82"/>
    <property type="match status" value="1"/>
</dbReference>
<evidence type="ECO:0000256" key="1">
    <source>
        <dbReference type="ARBA" id="ARBA00006322"/>
    </source>
</evidence>
<dbReference type="EMBL" id="CATQJL010000112">
    <property type="protein sequence ID" value="CAJ0592483.1"/>
    <property type="molecule type" value="Genomic_DNA"/>
</dbReference>
<name>A0AA36DRH5_CYLNA</name>
<sequence length="66" mass="7606">MLQTISRNALYAQGQYIGKIREYFYYINHEGMLFLDDAPYKNFTSAYKVTIPMSASKSGIIKMLLS</sequence>
<reference evidence="2" key="1">
    <citation type="submission" date="2023-07" db="EMBL/GenBank/DDBJ databases">
        <authorList>
            <consortium name="CYATHOMIX"/>
        </authorList>
    </citation>
    <scope>NUCLEOTIDE SEQUENCE</scope>
    <source>
        <strain evidence="2">N/A</strain>
    </source>
</reference>
<organism evidence="2 3">
    <name type="scientific">Cylicocyclus nassatus</name>
    <name type="common">Nematode worm</name>
    <dbReference type="NCBI Taxonomy" id="53992"/>
    <lineage>
        <taxon>Eukaryota</taxon>
        <taxon>Metazoa</taxon>
        <taxon>Ecdysozoa</taxon>
        <taxon>Nematoda</taxon>
        <taxon>Chromadorea</taxon>
        <taxon>Rhabditida</taxon>
        <taxon>Rhabditina</taxon>
        <taxon>Rhabditomorpha</taxon>
        <taxon>Strongyloidea</taxon>
        <taxon>Strongylidae</taxon>
        <taxon>Cylicocyclus</taxon>
    </lineage>
</organism>
<comment type="caution">
    <text evidence="2">The sequence shown here is derived from an EMBL/GenBank/DDBJ whole genome shotgun (WGS) entry which is preliminary data.</text>
</comment>
<protein>
    <submittedName>
        <fullName evidence="2">Uncharacterized protein</fullName>
    </submittedName>
</protein>
<proteinExistence type="inferred from homology"/>
<evidence type="ECO:0000313" key="2">
    <source>
        <dbReference type="EMBL" id="CAJ0592483.1"/>
    </source>
</evidence>
<accession>A0AA36DRH5</accession>
<keyword evidence="3" id="KW-1185">Reference proteome</keyword>
<dbReference type="Proteomes" id="UP001176961">
    <property type="component" value="Unassembled WGS sequence"/>
</dbReference>
<dbReference type="InterPro" id="IPR028108">
    <property type="entry name" value="DUF4505"/>
</dbReference>
<dbReference type="AlphaFoldDB" id="A0AA36DRH5"/>
<gene>
    <name evidence="2" type="ORF">CYNAS_LOCUS4466</name>
</gene>